<dbReference type="InterPro" id="IPR002931">
    <property type="entry name" value="Transglutaminase-like"/>
</dbReference>
<protein>
    <submittedName>
        <fullName evidence="2">Transglutaminase Domain Protein</fullName>
    </submittedName>
</protein>
<dbReference type="SMART" id="SM00460">
    <property type="entry name" value="TGc"/>
    <property type="match status" value="1"/>
</dbReference>
<evidence type="ECO:0000313" key="2">
    <source>
        <dbReference type="EMBL" id="EGE46822.1"/>
    </source>
</evidence>
<evidence type="ECO:0000259" key="1">
    <source>
        <dbReference type="SMART" id="SM00460"/>
    </source>
</evidence>
<dbReference type="Pfam" id="PF01841">
    <property type="entry name" value="Transglut_core"/>
    <property type="match status" value="1"/>
</dbReference>
<dbReference type="Proteomes" id="UP000018454">
    <property type="component" value="Unassembled WGS sequence"/>
</dbReference>
<dbReference type="PANTHER" id="PTHR33490:SF1">
    <property type="entry name" value="SLL1233 PROTEIN"/>
    <property type="match status" value="1"/>
</dbReference>
<gene>
    <name evidence="2" type="ORF">APO_2732</name>
</gene>
<organism evidence="2 3">
    <name type="scientific">Acetobacter pomorum DM001</name>
    <dbReference type="NCBI Taxonomy" id="945681"/>
    <lineage>
        <taxon>Bacteria</taxon>
        <taxon>Pseudomonadati</taxon>
        <taxon>Pseudomonadota</taxon>
        <taxon>Alphaproteobacteria</taxon>
        <taxon>Acetobacterales</taxon>
        <taxon>Acetobacteraceae</taxon>
        <taxon>Acetobacter</taxon>
    </lineage>
</organism>
<comment type="caution">
    <text evidence="2">The sequence shown here is derived from an EMBL/GenBank/DDBJ whole genome shotgun (WGS) entry which is preliminary data.</text>
</comment>
<dbReference type="EMBL" id="AEUP01000063">
    <property type="protein sequence ID" value="EGE46822.1"/>
    <property type="molecule type" value="Genomic_DNA"/>
</dbReference>
<evidence type="ECO:0000313" key="3">
    <source>
        <dbReference type="Proteomes" id="UP000018454"/>
    </source>
</evidence>
<name>F1YWW6_9PROT</name>
<reference evidence="2 3" key="1">
    <citation type="journal article" date="2011" name="Science">
        <title>Drosophila microbiome modulates host developmental and metabolic homeostasis via insulin signaling.</title>
        <authorList>
            <person name="Shin S.C."/>
            <person name="Kim S.H."/>
            <person name="You H."/>
            <person name="Kim B."/>
            <person name="Kim A.C."/>
            <person name="Lee K.A."/>
            <person name="Yoon J.H."/>
            <person name="Ryu J.H."/>
            <person name="Lee W.J."/>
        </authorList>
    </citation>
    <scope>NUCLEOTIDE SEQUENCE [LARGE SCALE GENOMIC DNA]</scope>
    <source>
        <strain evidence="2 3">DM001</strain>
    </source>
</reference>
<accession>F1YWW6</accession>
<dbReference type="Gene3D" id="3.10.620.30">
    <property type="match status" value="1"/>
</dbReference>
<dbReference type="AlphaFoldDB" id="F1YWW6"/>
<proteinExistence type="predicted"/>
<dbReference type="PANTHER" id="PTHR33490">
    <property type="entry name" value="BLR5614 PROTEIN-RELATED"/>
    <property type="match status" value="1"/>
</dbReference>
<dbReference type="Pfam" id="PF08379">
    <property type="entry name" value="Bact_transglu_N"/>
    <property type="match status" value="1"/>
</dbReference>
<sequence length="279" mass="31164">MMSSHVMLTHRTCYRYDRPVSMGPQTIRLRPTLHSRTPVLSYNLHVQPTECLVKWTQDALGNQIACVECADQVTHFDIEVALMLDLTPYDPLADAATCPELLDEEEAVTSQYMSKNMRSLIRARQVTIAQDPLDKIKALNQVVAQRIQYQRRMEPGVWTAEETLQRASGSCRDSAWLLVSAARHLGFSARFVSGYLIQEECKEGKLTTLNGDLHAWAQVLIPQKGWIGFDTTSGFLAGAGHIPLAVANRPQDAAPVSGVLDCCKAVFDVFMQVQHLPRQ</sequence>
<dbReference type="InterPro" id="IPR013589">
    <property type="entry name" value="Bac_transglu_N"/>
</dbReference>
<dbReference type="SUPFAM" id="SSF54001">
    <property type="entry name" value="Cysteine proteinases"/>
    <property type="match status" value="1"/>
</dbReference>
<feature type="domain" description="Transglutaminase-like" evidence="1">
    <location>
        <begin position="163"/>
        <end position="233"/>
    </location>
</feature>
<dbReference type="InterPro" id="IPR038765">
    <property type="entry name" value="Papain-like_cys_pep_sf"/>
</dbReference>